<dbReference type="OrthoDB" id="719247at2759"/>
<evidence type="ECO:0000313" key="2">
    <source>
        <dbReference type="Proteomes" id="UP000007305"/>
    </source>
</evidence>
<dbReference type="EMBL" id="AY506529">
    <property type="protein sequence ID" value="AAR91058.1"/>
    <property type="molecule type" value="Genomic_DNA"/>
</dbReference>
<dbReference type="HOGENOM" id="CLU_1016935_0_0_1"/>
<name>Q6R9F7_MAIZE</name>
<accession>Q6R9F7</accession>
<evidence type="ECO:0000313" key="1">
    <source>
        <dbReference type="EMBL" id="AAR91058.1"/>
    </source>
</evidence>
<geneLocation type="mitochondrion" evidence="1"/>
<reference evidence="1 2" key="1">
    <citation type="journal article" date="2004" name="Plant Physiol.">
        <title>Sequence and comparative analysis of the maize NB mitochondrial genome.</title>
        <authorList>
            <person name="Clifton S.W."/>
            <person name="Minx P."/>
            <person name="Fauron C.M.-R."/>
            <person name="Gibson M."/>
            <person name="Allen J.O."/>
            <person name="Sun H."/>
            <person name="Thompson M."/>
            <person name="Barbazuk W.B."/>
            <person name="Kanuganti S."/>
            <person name="Tayloe C."/>
            <person name="Meyer L."/>
            <person name="Wilson R.K."/>
            <person name="Newton K.J."/>
        </authorList>
    </citation>
    <scope>NUCLEOTIDE SEQUENCE</scope>
    <source>
        <strain evidence="2">cv. B37N</strain>
    </source>
</reference>
<dbReference type="GeneID" id="4055806"/>
<gene>
    <name evidence="1" type="primary">orf275</name>
</gene>
<dbReference type="Proteomes" id="UP000007305">
    <property type="component" value="Mitochondrion"/>
</dbReference>
<organism evidence="1 2">
    <name type="scientific">Zea mays</name>
    <name type="common">Maize</name>
    <dbReference type="NCBI Taxonomy" id="4577"/>
    <lineage>
        <taxon>Eukaryota</taxon>
        <taxon>Viridiplantae</taxon>
        <taxon>Streptophyta</taxon>
        <taxon>Embryophyta</taxon>
        <taxon>Tracheophyta</taxon>
        <taxon>Spermatophyta</taxon>
        <taxon>Magnoliopsida</taxon>
        <taxon>Liliopsida</taxon>
        <taxon>Poales</taxon>
        <taxon>Poaceae</taxon>
        <taxon>PACMAD clade</taxon>
        <taxon>Panicoideae</taxon>
        <taxon>Andropogonodae</taxon>
        <taxon>Andropogoneae</taxon>
        <taxon>Tripsacinae</taxon>
        <taxon>Zea</taxon>
    </lineage>
</organism>
<protein>
    <submittedName>
        <fullName evidence="1">Uncharacterized protein</fullName>
    </submittedName>
</protein>
<dbReference type="RefSeq" id="YP_588351.1">
    <property type="nucleotide sequence ID" value="NC_007982.1"/>
</dbReference>
<keyword evidence="2" id="KW-1185">Reference proteome</keyword>
<sequence>MINDFINQLNLTGKYRFGPVVYYQINIKEIPPLIYDVIRMEASKGYLWLDERNLDTHSLIGVYKCRVPMDLLVLKGLSNVILTTVIKAQPNISKFKDLKAMHYAFLNRQENVVKVVSIDLSDCMNYIPTSRILTSQKFTNQYGVYFNLVERIIDLPIYDFHNHCFFPSTGLTPIGEITHVILHNFYQNTVDSLLESRYPGITYSRYGHELFILCKQTDEFTIDDCDIDNILEVLDLYSVDIKWSSDGLLLADNNDKALILHEDGCLEVWNSEDI</sequence>
<proteinExistence type="predicted"/>
<keyword evidence="1" id="KW-0496">Mitochondrion</keyword>
<dbReference type="InParanoid" id="Q6R9F7"/>
<dbReference type="AlphaFoldDB" id="Q6R9F7"/>